<feature type="region of interest" description="Disordered" evidence="11">
    <location>
        <begin position="36"/>
        <end position="66"/>
    </location>
</feature>
<keyword evidence="6 10" id="KW-0805">Transcription regulation</keyword>
<evidence type="ECO:0000256" key="7">
    <source>
        <dbReference type="ARBA" id="ARBA00023163"/>
    </source>
</evidence>
<proteinExistence type="inferred from homology"/>
<sequence length="173" mass="18477">MELELGLALPTATPPRPPAGKRAFGDAKATLPLFFVRDEDDGGGGDDHGGGGGGGDHETSNNRKRRLVGWPPVKCAHRRRSVGRYVKVSMEGVAIGRKVDVSLHGSYGDLLRTLRRMFLPYDCEGGDGGGGGGFVVTYEDGEGDWLLVGDDVPWEAFAKSVKRLKILAYAVPP</sequence>
<evidence type="ECO:0000256" key="10">
    <source>
        <dbReference type="RuleBase" id="RU004549"/>
    </source>
</evidence>
<gene>
    <name evidence="13" type="ORF">U9M48_029626</name>
</gene>
<reference evidence="13 14" key="1">
    <citation type="submission" date="2024-02" db="EMBL/GenBank/DDBJ databases">
        <title>High-quality chromosome-scale genome assembly of Pensacola bahiagrass (Paspalum notatum Flugge var. saurae).</title>
        <authorList>
            <person name="Vega J.M."/>
            <person name="Podio M."/>
            <person name="Orjuela J."/>
            <person name="Siena L.A."/>
            <person name="Pessino S.C."/>
            <person name="Combes M.C."/>
            <person name="Mariac C."/>
            <person name="Albertini E."/>
            <person name="Pupilli F."/>
            <person name="Ortiz J.P.A."/>
            <person name="Leblanc O."/>
        </authorList>
    </citation>
    <scope>NUCLEOTIDE SEQUENCE [LARGE SCALE GENOMIC DNA]</scope>
    <source>
        <strain evidence="13">R1</strain>
        <tissue evidence="13">Leaf</tissue>
    </source>
</reference>
<keyword evidence="8 10" id="KW-0539">Nucleus</keyword>
<evidence type="ECO:0000256" key="4">
    <source>
        <dbReference type="ARBA" id="ARBA00011726"/>
    </source>
</evidence>
<comment type="subcellular location">
    <subcellularLocation>
        <location evidence="2 10">Nucleus</location>
    </subcellularLocation>
</comment>
<dbReference type="InterPro" id="IPR003311">
    <property type="entry name" value="AUX_IAA"/>
</dbReference>
<dbReference type="Pfam" id="PF02309">
    <property type="entry name" value="AUX_IAA"/>
    <property type="match status" value="1"/>
</dbReference>
<dbReference type="EMBL" id="CP144750">
    <property type="protein sequence ID" value="WVZ82358.1"/>
    <property type="molecule type" value="Genomic_DNA"/>
</dbReference>
<evidence type="ECO:0000256" key="8">
    <source>
        <dbReference type="ARBA" id="ARBA00023242"/>
    </source>
</evidence>
<dbReference type="AlphaFoldDB" id="A0AAQ3TZ87"/>
<evidence type="ECO:0000256" key="3">
    <source>
        <dbReference type="ARBA" id="ARBA00006728"/>
    </source>
</evidence>
<evidence type="ECO:0000256" key="6">
    <source>
        <dbReference type="ARBA" id="ARBA00023015"/>
    </source>
</evidence>
<feature type="compositionally biased region" description="Low complexity" evidence="11">
    <location>
        <begin position="1"/>
        <end position="11"/>
    </location>
</feature>
<name>A0AAQ3TZ87_PASNO</name>
<feature type="region of interest" description="Disordered" evidence="11">
    <location>
        <begin position="1"/>
        <end position="24"/>
    </location>
</feature>
<dbReference type="InterPro" id="IPR033389">
    <property type="entry name" value="AUX/IAA_dom"/>
</dbReference>
<feature type="compositionally biased region" description="Basic and acidic residues" evidence="11">
    <location>
        <begin position="45"/>
        <end position="61"/>
    </location>
</feature>
<comment type="function">
    <text evidence="1 10">Aux/IAA proteins are short-lived transcriptional factors that function as repressors of early auxin response genes at low auxin concentrations.</text>
</comment>
<dbReference type="PROSITE" id="PS51745">
    <property type="entry name" value="PB1"/>
    <property type="match status" value="1"/>
</dbReference>
<dbReference type="SUPFAM" id="SSF54277">
    <property type="entry name" value="CAD &amp; PB1 domains"/>
    <property type="match status" value="1"/>
</dbReference>
<evidence type="ECO:0000313" key="14">
    <source>
        <dbReference type="Proteomes" id="UP001341281"/>
    </source>
</evidence>
<evidence type="ECO:0000256" key="11">
    <source>
        <dbReference type="SAM" id="MobiDB-lite"/>
    </source>
</evidence>
<keyword evidence="9 10" id="KW-0927">Auxin signaling pathway</keyword>
<dbReference type="GO" id="GO:0009734">
    <property type="term" value="P:auxin-activated signaling pathway"/>
    <property type="evidence" value="ECO:0007669"/>
    <property type="project" value="UniProtKB-UniRule"/>
</dbReference>
<dbReference type="GO" id="GO:0005634">
    <property type="term" value="C:nucleus"/>
    <property type="evidence" value="ECO:0007669"/>
    <property type="project" value="UniProtKB-SubCell"/>
</dbReference>
<organism evidence="13 14">
    <name type="scientific">Paspalum notatum var. saurae</name>
    <dbReference type="NCBI Taxonomy" id="547442"/>
    <lineage>
        <taxon>Eukaryota</taxon>
        <taxon>Viridiplantae</taxon>
        <taxon>Streptophyta</taxon>
        <taxon>Embryophyta</taxon>
        <taxon>Tracheophyta</taxon>
        <taxon>Spermatophyta</taxon>
        <taxon>Magnoliopsida</taxon>
        <taxon>Liliopsida</taxon>
        <taxon>Poales</taxon>
        <taxon>Poaceae</taxon>
        <taxon>PACMAD clade</taxon>
        <taxon>Panicoideae</taxon>
        <taxon>Andropogonodae</taxon>
        <taxon>Paspaleae</taxon>
        <taxon>Paspalinae</taxon>
        <taxon>Paspalum</taxon>
    </lineage>
</organism>
<evidence type="ECO:0000256" key="9">
    <source>
        <dbReference type="ARBA" id="ARBA00023294"/>
    </source>
</evidence>
<dbReference type="InterPro" id="IPR053793">
    <property type="entry name" value="PB1-like"/>
</dbReference>
<protein>
    <recommendedName>
        <fullName evidence="10">Auxin-responsive protein</fullName>
    </recommendedName>
</protein>
<evidence type="ECO:0000259" key="12">
    <source>
        <dbReference type="PROSITE" id="PS51745"/>
    </source>
</evidence>
<keyword evidence="14" id="KW-1185">Reference proteome</keyword>
<dbReference type="PANTHER" id="PTHR31734:SF38">
    <property type="entry name" value="AUXIN-RESPONSIVE PROTEIN IAA29"/>
    <property type="match status" value="1"/>
</dbReference>
<dbReference type="GO" id="GO:0006355">
    <property type="term" value="P:regulation of DNA-templated transcription"/>
    <property type="evidence" value="ECO:0007669"/>
    <property type="project" value="InterPro"/>
</dbReference>
<dbReference type="PANTHER" id="PTHR31734">
    <property type="entry name" value="AUXIN-RESPONSIVE PROTEIN IAA17"/>
    <property type="match status" value="1"/>
</dbReference>
<evidence type="ECO:0000256" key="5">
    <source>
        <dbReference type="ARBA" id="ARBA00022491"/>
    </source>
</evidence>
<evidence type="ECO:0000256" key="2">
    <source>
        <dbReference type="ARBA" id="ARBA00004123"/>
    </source>
</evidence>
<comment type="similarity">
    <text evidence="3 10">Belongs to the Aux/IAA family.</text>
</comment>
<keyword evidence="7 10" id="KW-0804">Transcription</keyword>
<evidence type="ECO:0000256" key="1">
    <source>
        <dbReference type="ARBA" id="ARBA00002159"/>
    </source>
</evidence>
<accession>A0AAQ3TZ87</accession>
<comment type="subunit">
    <text evidence="4 10">Homodimers and heterodimers.</text>
</comment>
<feature type="domain" description="PB1" evidence="12">
    <location>
        <begin position="83"/>
        <end position="173"/>
    </location>
</feature>
<dbReference type="Proteomes" id="UP001341281">
    <property type="component" value="Chromosome 06"/>
</dbReference>
<evidence type="ECO:0000313" key="13">
    <source>
        <dbReference type="EMBL" id="WVZ82358.1"/>
    </source>
</evidence>
<keyword evidence="5 10" id="KW-0678">Repressor</keyword>
<dbReference type="Gene3D" id="3.10.20.90">
    <property type="entry name" value="Phosphatidylinositol 3-kinase Catalytic Subunit, Chain A, domain 1"/>
    <property type="match status" value="1"/>
</dbReference>